<dbReference type="Proteomes" id="UP000190911">
    <property type="component" value="Chromosome I"/>
</dbReference>
<dbReference type="InterPro" id="IPR025392">
    <property type="entry name" value="DUF4124"/>
</dbReference>
<dbReference type="EMBL" id="LT670847">
    <property type="protein sequence ID" value="SHM16703.1"/>
    <property type="molecule type" value="Genomic_DNA"/>
</dbReference>
<dbReference type="InParanoid" id="A0A1M7GK88"/>
<dbReference type="Pfam" id="PF13511">
    <property type="entry name" value="DUF4124"/>
    <property type="match status" value="1"/>
</dbReference>
<dbReference type="STRING" id="29571.SAMN05878437_1579"/>
<dbReference type="RefSeq" id="WP_079552680.1">
    <property type="nucleotide sequence ID" value="NZ_LT670847.1"/>
</dbReference>
<evidence type="ECO:0000313" key="3">
    <source>
        <dbReference type="Proteomes" id="UP000190911"/>
    </source>
</evidence>
<evidence type="ECO:0000259" key="1">
    <source>
        <dbReference type="Pfam" id="PF13511"/>
    </source>
</evidence>
<accession>A0A1M7GK88</accession>
<dbReference type="OrthoDB" id="6366673at2"/>
<reference evidence="2 3" key="1">
    <citation type="submission" date="2016-11" db="EMBL/GenBank/DDBJ databases">
        <authorList>
            <person name="Jaros S."/>
            <person name="Januszkiewicz K."/>
            <person name="Wedrychowicz H."/>
        </authorList>
    </citation>
    <scope>NUCLEOTIDE SEQUENCE [LARGE SCALE GENOMIC DNA]</scope>
    <source>
        <strain evidence="2 3">ACAM 12</strain>
    </source>
</reference>
<feature type="domain" description="DUF4124" evidence="1">
    <location>
        <begin position="15"/>
        <end position="65"/>
    </location>
</feature>
<dbReference type="AlphaFoldDB" id="A0A1M7GK88"/>
<name>A0A1M7GK88_9GAMM</name>
<sequence length="174" mass="18955">MKRQPIFWLGGALVAVLVCVPLQAQTVYRVVDAAGRVTFTDDAQSGGSEVVLEPLPAMASAVPAKPQAKAPARASPGAPFMPYDRFIIVRPESAARLSPEPFAVELDVRPGLREDHQVRLLVDGRVSQSALHGQAFWVPALATGEYQLQAELLDRQGRVRHRTPPHRVRIVPEG</sequence>
<protein>
    <recommendedName>
        <fullName evidence="1">DUF4124 domain-containing protein</fullName>
    </recommendedName>
</protein>
<keyword evidence="3" id="KW-1185">Reference proteome</keyword>
<organism evidence="2 3">
    <name type="scientific">Vreelandella subglaciescola</name>
    <dbReference type="NCBI Taxonomy" id="29571"/>
    <lineage>
        <taxon>Bacteria</taxon>
        <taxon>Pseudomonadati</taxon>
        <taxon>Pseudomonadota</taxon>
        <taxon>Gammaproteobacteria</taxon>
        <taxon>Oceanospirillales</taxon>
        <taxon>Halomonadaceae</taxon>
        <taxon>Vreelandella</taxon>
    </lineage>
</organism>
<gene>
    <name evidence="2" type="ORF">SAMN05878437_1579</name>
</gene>
<evidence type="ECO:0000313" key="2">
    <source>
        <dbReference type="EMBL" id="SHM16703.1"/>
    </source>
</evidence>
<proteinExistence type="predicted"/>